<organism evidence="3 4">
    <name type="scientific">Sordaria brevicollis</name>
    <dbReference type="NCBI Taxonomy" id="83679"/>
    <lineage>
        <taxon>Eukaryota</taxon>
        <taxon>Fungi</taxon>
        <taxon>Dikarya</taxon>
        <taxon>Ascomycota</taxon>
        <taxon>Pezizomycotina</taxon>
        <taxon>Sordariomycetes</taxon>
        <taxon>Sordariomycetidae</taxon>
        <taxon>Sordariales</taxon>
        <taxon>Sordariaceae</taxon>
        <taxon>Sordaria</taxon>
    </lineage>
</organism>
<keyword evidence="4" id="KW-1185">Reference proteome</keyword>
<reference evidence="3" key="1">
    <citation type="journal article" date="2023" name="Mol. Phylogenet. Evol.">
        <title>Genome-scale phylogeny and comparative genomics of the fungal order Sordariales.</title>
        <authorList>
            <person name="Hensen N."/>
            <person name="Bonometti L."/>
            <person name="Westerberg I."/>
            <person name="Brannstrom I.O."/>
            <person name="Guillou S."/>
            <person name="Cros-Aarteil S."/>
            <person name="Calhoun S."/>
            <person name="Haridas S."/>
            <person name="Kuo A."/>
            <person name="Mondo S."/>
            <person name="Pangilinan J."/>
            <person name="Riley R."/>
            <person name="LaButti K."/>
            <person name="Andreopoulos B."/>
            <person name="Lipzen A."/>
            <person name="Chen C."/>
            <person name="Yan M."/>
            <person name="Daum C."/>
            <person name="Ng V."/>
            <person name="Clum A."/>
            <person name="Steindorff A."/>
            <person name="Ohm R.A."/>
            <person name="Martin F."/>
            <person name="Silar P."/>
            <person name="Natvig D.O."/>
            <person name="Lalanne C."/>
            <person name="Gautier V."/>
            <person name="Ament-Velasquez S.L."/>
            <person name="Kruys A."/>
            <person name="Hutchinson M.I."/>
            <person name="Powell A.J."/>
            <person name="Barry K."/>
            <person name="Miller A.N."/>
            <person name="Grigoriev I.V."/>
            <person name="Debuchy R."/>
            <person name="Gladieux P."/>
            <person name="Hiltunen Thoren M."/>
            <person name="Johannesson H."/>
        </authorList>
    </citation>
    <scope>NUCLEOTIDE SEQUENCE</scope>
    <source>
        <strain evidence="3">FGSC 1904</strain>
    </source>
</reference>
<proteinExistence type="predicted"/>
<dbReference type="PANTHER" id="PTHR28142:SF1">
    <property type="entry name" value="MITOCHONDRIAL INNER MEMBRANE I-AAA PROTEASE SUPERCOMPLEX SUBUNIT MGR3-RELATED"/>
    <property type="match status" value="1"/>
</dbReference>
<dbReference type="AlphaFoldDB" id="A0AAE0P2C3"/>
<dbReference type="Gene3D" id="1.25.40.10">
    <property type="entry name" value="Tetratricopeptide repeat domain"/>
    <property type="match status" value="1"/>
</dbReference>
<dbReference type="InterPro" id="IPR040201">
    <property type="entry name" value="Mrg3-like"/>
</dbReference>
<evidence type="ECO:0000256" key="2">
    <source>
        <dbReference type="SAM" id="Phobius"/>
    </source>
</evidence>
<evidence type="ECO:0000313" key="4">
    <source>
        <dbReference type="Proteomes" id="UP001281003"/>
    </source>
</evidence>
<evidence type="ECO:0000256" key="1">
    <source>
        <dbReference type="SAM" id="MobiDB-lite"/>
    </source>
</evidence>
<feature type="transmembrane region" description="Helical" evidence="2">
    <location>
        <begin position="122"/>
        <end position="144"/>
    </location>
</feature>
<dbReference type="InterPro" id="IPR019734">
    <property type="entry name" value="TPR_rpt"/>
</dbReference>
<dbReference type="SMART" id="SM00028">
    <property type="entry name" value="TPR"/>
    <property type="match status" value="2"/>
</dbReference>
<dbReference type="SUPFAM" id="SSF48452">
    <property type="entry name" value="TPR-like"/>
    <property type="match status" value="1"/>
</dbReference>
<reference evidence="3" key="2">
    <citation type="submission" date="2023-07" db="EMBL/GenBank/DDBJ databases">
        <authorList>
            <consortium name="Lawrence Berkeley National Laboratory"/>
            <person name="Haridas S."/>
            <person name="Hensen N."/>
            <person name="Bonometti L."/>
            <person name="Westerberg I."/>
            <person name="Brannstrom I.O."/>
            <person name="Guillou S."/>
            <person name="Cros-Aarteil S."/>
            <person name="Calhoun S."/>
            <person name="Kuo A."/>
            <person name="Mondo S."/>
            <person name="Pangilinan J."/>
            <person name="Riley R."/>
            <person name="LaButti K."/>
            <person name="Andreopoulos B."/>
            <person name="Lipzen A."/>
            <person name="Chen C."/>
            <person name="Yanf M."/>
            <person name="Daum C."/>
            <person name="Ng V."/>
            <person name="Clum A."/>
            <person name="Steindorff A."/>
            <person name="Ohm R."/>
            <person name="Martin F."/>
            <person name="Silar P."/>
            <person name="Natvig D."/>
            <person name="Lalanne C."/>
            <person name="Gautier V."/>
            <person name="Ament-velasquez S.L."/>
            <person name="Kruys A."/>
            <person name="Hutchinson M.I."/>
            <person name="Powell A.J."/>
            <person name="Barry K."/>
            <person name="Miller A.N."/>
            <person name="Grigoriev I.V."/>
            <person name="Debuchy R."/>
            <person name="Gladieux P."/>
            <person name="Thoren M.H."/>
            <person name="Johannesson H."/>
        </authorList>
    </citation>
    <scope>NUCLEOTIDE SEQUENCE</scope>
    <source>
        <strain evidence="3">FGSC 1904</strain>
    </source>
</reference>
<feature type="region of interest" description="Disordered" evidence="1">
    <location>
        <begin position="247"/>
        <end position="279"/>
    </location>
</feature>
<sequence>MSLARLSASGSLRGSPSGSPLLLRLELIRRGQIHNVRPLIGHRPVTSPQCRSLQTTSRTLVDNKNNNNNNTNKKFSAKPQPVPLSQIPRLILGAAMENLRGIKRNFRNGSFKTMLRQNPEELVFALVLLAALGVVMVYIVRLYFTYFYSEQFTKYPPPIAKALRRALYYSNYHPDQQMALKYWKQALELCDELHLDTFSDDVMGIKIELAAWLEKIGSYDNAAKVLENLAGDCKRWVDLMEKSVKEGGKIPPSLLPPVAPQDPTAQSTAAKKTEQEEAPETIWGRRTRILGKSVGINVKLANLYSFYLAKPEEAHERLIWSVETALNELRRRTVEGLKEGEGKWMSSEEIGGALESLAHSYETKSQFHLALPLFFQALRLSQHQCHSATIMNNIAICFAQHPIMPAGQSQVDTLMGDEVASATPAQKRTAYLEAAKRWAKNARQHANEPKGDERTPECDQACATSLCNLASIARLTGNIPEARRLFEKAIEMSRSLEFEEGVAQAEDGLQALSKSL</sequence>
<feature type="compositionally biased region" description="Low complexity" evidence="1">
    <location>
        <begin position="63"/>
        <end position="74"/>
    </location>
</feature>
<dbReference type="InterPro" id="IPR011990">
    <property type="entry name" value="TPR-like_helical_dom_sf"/>
</dbReference>
<keyword evidence="2" id="KW-0472">Membrane</keyword>
<dbReference type="PANTHER" id="PTHR28142">
    <property type="entry name" value="MITOCHONDRIAL INNER MEMBRANE I-AAA PROTEASE SUPERCOMPLEX SUBUNIT MGR3-RELATED"/>
    <property type="match status" value="1"/>
</dbReference>
<protein>
    <submittedName>
        <fullName evidence="3">Uncharacterized protein</fullName>
    </submittedName>
</protein>
<accession>A0AAE0P2C3</accession>
<keyword evidence="2" id="KW-1133">Transmembrane helix</keyword>
<feature type="region of interest" description="Disordered" evidence="1">
    <location>
        <begin position="60"/>
        <end position="80"/>
    </location>
</feature>
<dbReference type="GO" id="GO:0031942">
    <property type="term" value="C:i-AAA complex"/>
    <property type="evidence" value="ECO:0007669"/>
    <property type="project" value="TreeGrafter"/>
</dbReference>
<evidence type="ECO:0000313" key="3">
    <source>
        <dbReference type="EMBL" id="KAK3392041.1"/>
    </source>
</evidence>
<name>A0AAE0P2C3_SORBR</name>
<dbReference type="EMBL" id="JAUTDP010000012">
    <property type="protein sequence ID" value="KAK3392041.1"/>
    <property type="molecule type" value="Genomic_DNA"/>
</dbReference>
<comment type="caution">
    <text evidence="3">The sequence shown here is derived from an EMBL/GenBank/DDBJ whole genome shotgun (WGS) entry which is preliminary data.</text>
</comment>
<gene>
    <name evidence="3" type="ORF">B0T20DRAFT_72239</name>
</gene>
<dbReference type="GO" id="GO:0051787">
    <property type="term" value="F:misfolded protein binding"/>
    <property type="evidence" value="ECO:0007669"/>
    <property type="project" value="TreeGrafter"/>
</dbReference>
<dbReference type="GO" id="GO:0006515">
    <property type="term" value="P:protein quality control for misfolded or incompletely synthesized proteins"/>
    <property type="evidence" value="ECO:0007669"/>
    <property type="project" value="TreeGrafter"/>
</dbReference>
<keyword evidence="2" id="KW-0812">Transmembrane</keyword>
<dbReference type="CDD" id="cd24145">
    <property type="entry name" value="Mgr3-like"/>
    <property type="match status" value="1"/>
</dbReference>
<dbReference type="Proteomes" id="UP001281003">
    <property type="component" value="Unassembled WGS sequence"/>
</dbReference>